<evidence type="ECO:0000313" key="5">
    <source>
        <dbReference type="Proteomes" id="UP000183945"/>
    </source>
</evidence>
<protein>
    <submittedName>
        <fullName evidence="4">Outer membrane protein beta-barrel domain-containing protein</fullName>
    </submittedName>
</protein>
<evidence type="ECO:0000256" key="1">
    <source>
        <dbReference type="ARBA" id="ARBA00022729"/>
    </source>
</evidence>
<sequence>MNFNKLFLITLFLIGSANISAQSYQFGVTAGLMIASEKAEFSGNEASVSDEGPYLGIYADIPVSEKISVVPEVDYANINGSSFGFLSVRAKYNIIPLLFVQAGPQVSYLFEQFGALNKAGIDLGLGAGVDISKHFNIQARYAFELTNRYKQEFDGTYKLNWLHIGVGYTF</sequence>
<gene>
    <name evidence="4" type="ORF">SAMN05444483_101582</name>
</gene>
<organism evidence="4 5">
    <name type="scientific">Salegentibacter echinorum</name>
    <dbReference type="NCBI Taxonomy" id="1073325"/>
    <lineage>
        <taxon>Bacteria</taxon>
        <taxon>Pseudomonadati</taxon>
        <taxon>Bacteroidota</taxon>
        <taxon>Flavobacteriia</taxon>
        <taxon>Flavobacteriales</taxon>
        <taxon>Flavobacteriaceae</taxon>
        <taxon>Salegentibacter</taxon>
    </lineage>
</organism>
<proteinExistence type="predicted"/>
<reference evidence="5" key="1">
    <citation type="submission" date="2016-11" db="EMBL/GenBank/DDBJ databases">
        <authorList>
            <person name="Varghese N."/>
            <person name="Submissions S."/>
        </authorList>
    </citation>
    <scope>NUCLEOTIDE SEQUENCE [LARGE SCALE GENOMIC DNA]</scope>
    <source>
        <strain evidence="5">DSM 24579</strain>
    </source>
</reference>
<feature type="chain" id="PRO_5013245770" evidence="2">
    <location>
        <begin position="22"/>
        <end position="170"/>
    </location>
</feature>
<dbReference type="InterPro" id="IPR027385">
    <property type="entry name" value="Beta-barrel_OMP"/>
</dbReference>
<dbReference type="InterPro" id="IPR011250">
    <property type="entry name" value="OMP/PagP_B-barrel"/>
</dbReference>
<evidence type="ECO:0000256" key="2">
    <source>
        <dbReference type="SAM" id="SignalP"/>
    </source>
</evidence>
<name>A0A1M5CLX5_SALEC</name>
<feature type="domain" description="Outer membrane protein beta-barrel" evidence="3">
    <location>
        <begin position="8"/>
        <end position="170"/>
    </location>
</feature>
<accession>A0A1M5CLX5</accession>
<keyword evidence="5" id="KW-1185">Reference proteome</keyword>
<evidence type="ECO:0000259" key="3">
    <source>
        <dbReference type="Pfam" id="PF13505"/>
    </source>
</evidence>
<dbReference type="STRING" id="1073325.SAMN05444483_101582"/>
<evidence type="ECO:0000313" key="4">
    <source>
        <dbReference type="EMBL" id="SHF55709.1"/>
    </source>
</evidence>
<keyword evidence="1 2" id="KW-0732">Signal</keyword>
<dbReference type="EMBL" id="FQVT01000001">
    <property type="protein sequence ID" value="SHF55709.1"/>
    <property type="molecule type" value="Genomic_DNA"/>
</dbReference>
<dbReference type="SUPFAM" id="SSF56925">
    <property type="entry name" value="OMPA-like"/>
    <property type="match status" value="1"/>
</dbReference>
<dbReference type="OrthoDB" id="947434at2"/>
<feature type="signal peptide" evidence="2">
    <location>
        <begin position="1"/>
        <end position="21"/>
    </location>
</feature>
<dbReference type="RefSeq" id="WP_072876481.1">
    <property type="nucleotide sequence ID" value="NZ_FQVT01000001.1"/>
</dbReference>
<dbReference type="Proteomes" id="UP000183945">
    <property type="component" value="Unassembled WGS sequence"/>
</dbReference>
<dbReference type="AlphaFoldDB" id="A0A1M5CLX5"/>
<dbReference type="Pfam" id="PF13505">
    <property type="entry name" value="OMP_b-brl"/>
    <property type="match status" value="1"/>
</dbReference>